<proteinExistence type="predicted"/>
<accession>A0A8S1C2A6</accession>
<dbReference type="EMBL" id="CADEPI010000007">
    <property type="protein sequence ID" value="CAB3362055.1"/>
    <property type="molecule type" value="Genomic_DNA"/>
</dbReference>
<gene>
    <name evidence="2" type="ORF">CLODIP_2_CD01796</name>
</gene>
<evidence type="ECO:0000313" key="2">
    <source>
        <dbReference type="EMBL" id="CAB3362055.1"/>
    </source>
</evidence>
<feature type="compositionally biased region" description="Basic residues" evidence="1">
    <location>
        <begin position="211"/>
        <end position="220"/>
    </location>
</feature>
<keyword evidence="3" id="KW-1185">Reference proteome</keyword>
<protein>
    <recommendedName>
        <fullName evidence="4">FLYWCH-type domain-containing protein</fullName>
    </recommendedName>
</protein>
<feature type="region of interest" description="Disordered" evidence="1">
    <location>
        <begin position="116"/>
        <end position="195"/>
    </location>
</feature>
<dbReference type="OrthoDB" id="1770at2759"/>
<evidence type="ECO:0008006" key="4">
    <source>
        <dbReference type="Google" id="ProtNLM"/>
    </source>
</evidence>
<sequence length="231" mass="25772">MSDAYREVKLNGRSSCLFDKDKYCYKKARGKCIFACEEKSQECPSKIQAADGKILSQTGKHNHMPNIVGFQAKVVSSELYHAAVMTDDPINELVDEKLEGLSLEVLAELPDADRMKTSLQATRRAAKTKRNAGNTVAQEKAEKPDRKRKATREKENKLPKQQTSKGADKSNKSDKTTTPKNALQHTIVKLVSQESPGKTIIRELFPSLPLAKKHKGVKKAAHFDIDDDSDY</sequence>
<dbReference type="AlphaFoldDB" id="A0A8S1C2A6"/>
<dbReference type="Gene3D" id="2.20.25.240">
    <property type="match status" value="1"/>
</dbReference>
<reference evidence="2 3" key="1">
    <citation type="submission" date="2020-04" db="EMBL/GenBank/DDBJ databases">
        <authorList>
            <person name="Alioto T."/>
            <person name="Alioto T."/>
            <person name="Gomez Garrido J."/>
        </authorList>
    </citation>
    <scope>NUCLEOTIDE SEQUENCE [LARGE SCALE GENOMIC DNA]</scope>
</reference>
<name>A0A8S1C2A6_9INSE</name>
<evidence type="ECO:0000256" key="1">
    <source>
        <dbReference type="SAM" id="MobiDB-lite"/>
    </source>
</evidence>
<organism evidence="2 3">
    <name type="scientific">Cloeon dipterum</name>
    <dbReference type="NCBI Taxonomy" id="197152"/>
    <lineage>
        <taxon>Eukaryota</taxon>
        <taxon>Metazoa</taxon>
        <taxon>Ecdysozoa</taxon>
        <taxon>Arthropoda</taxon>
        <taxon>Hexapoda</taxon>
        <taxon>Insecta</taxon>
        <taxon>Pterygota</taxon>
        <taxon>Palaeoptera</taxon>
        <taxon>Ephemeroptera</taxon>
        <taxon>Pisciforma</taxon>
        <taxon>Baetidae</taxon>
        <taxon>Cloeon</taxon>
    </lineage>
</organism>
<dbReference type="Proteomes" id="UP000494165">
    <property type="component" value="Unassembled WGS sequence"/>
</dbReference>
<evidence type="ECO:0000313" key="3">
    <source>
        <dbReference type="Proteomes" id="UP000494165"/>
    </source>
</evidence>
<feature type="compositionally biased region" description="Basic and acidic residues" evidence="1">
    <location>
        <begin position="166"/>
        <end position="177"/>
    </location>
</feature>
<comment type="caution">
    <text evidence="2">The sequence shown here is derived from an EMBL/GenBank/DDBJ whole genome shotgun (WGS) entry which is preliminary data.</text>
</comment>
<feature type="region of interest" description="Disordered" evidence="1">
    <location>
        <begin position="210"/>
        <end position="231"/>
    </location>
</feature>